<name>A0ABQ6ZJB8_9GAMM</name>
<evidence type="ECO:0008006" key="7">
    <source>
        <dbReference type="Google" id="ProtNLM"/>
    </source>
</evidence>
<dbReference type="Gene3D" id="1.25.40.20">
    <property type="entry name" value="Ankyrin repeat-containing domain"/>
    <property type="match status" value="2"/>
</dbReference>
<dbReference type="InterPro" id="IPR002110">
    <property type="entry name" value="Ankyrin_rpt"/>
</dbReference>
<dbReference type="Proteomes" id="UP000781710">
    <property type="component" value="Unassembled WGS sequence"/>
</dbReference>
<feature type="signal peptide" evidence="4">
    <location>
        <begin position="1"/>
        <end position="44"/>
    </location>
</feature>
<evidence type="ECO:0000313" key="6">
    <source>
        <dbReference type="Proteomes" id="UP000781710"/>
    </source>
</evidence>
<evidence type="ECO:0000256" key="4">
    <source>
        <dbReference type="SAM" id="SignalP"/>
    </source>
</evidence>
<evidence type="ECO:0000256" key="1">
    <source>
        <dbReference type="ARBA" id="ARBA00022737"/>
    </source>
</evidence>
<reference evidence="5 6" key="1">
    <citation type="submission" date="2017-10" db="EMBL/GenBank/DDBJ databases">
        <title>Whole genome sequencing of members of genus Pseudoxanthomonas.</title>
        <authorList>
            <person name="Kumar S."/>
            <person name="Bansal K."/>
            <person name="Kaur A."/>
            <person name="Patil P."/>
            <person name="Sharma S."/>
            <person name="Patil P.B."/>
        </authorList>
    </citation>
    <scope>NUCLEOTIDE SEQUENCE [LARGE SCALE GENOMIC DNA]</scope>
    <source>
        <strain evidence="5 6">DSM 17109</strain>
    </source>
</reference>
<comment type="caution">
    <text evidence="5">The sequence shown here is derived from an EMBL/GenBank/DDBJ whole genome shotgun (WGS) entry which is preliminary data.</text>
</comment>
<dbReference type="EMBL" id="PDWW01000005">
    <property type="protein sequence ID" value="KAF1726162.1"/>
    <property type="molecule type" value="Genomic_DNA"/>
</dbReference>
<feature type="repeat" description="ANK" evidence="3">
    <location>
        <begin position="93"/>
        <end position="125"/>
    </location>
</feature>
<dbReference type="PROSITE" id="PS50297">
    <property type="entry name" value="ANK_REP_REGION"/>
    <property type="match status" value="1"/>
</dbReference>
<sequence length="229" mass="23471">MRSPMLHPRRYRESSAPAPSFRRSLCCVLAVAACLCGAPTALVAASPVHAPPAAHVAPSAIDEALAAAVRAGDVDALRMALASGVDVDARDARGSTLLILATYYGHEALVDVLLEAGASPNAADAARGNTALMGAIFRGEDAVAHRLLADPRTDPDQRNHAGQTAAMFAALFGRTGMVAALAERGADFSVADAQGETAETLARKQGNEALADKLARHAGRAPPGSKPPP</sequence>
<dbReference type="SMART" id="SM00248">
    <property type="entry name" value="ANK"/>
    <property type="match status" value="4"/>
</dbReference>
<dbReference type="Pfam" id="PF12796">
    <property type="entry name" value="Ank_2"/>
    <property type="match status" value="1"/>
</dbReference>
<dbReference type="PROSITE" id="PS51257">
    <property type="entry name" value="PROKAR_LIPOPROTEIN"/>
    <property type="match status" value="1"/>
</dbReference>
<feature type="chain" id="PRO_5045395776" description="Ankyrin repeat domain-containing protein" evidence="4">
    <location>
        <begin position="45"/>
        <end position="229"/>
    </location>
</feature>
<evidence type="ECO:0000256" key="2">
    <source>
        <dbReference type="ARBA" id="ARBA00023043"/>
    </source>
</evidence>
<dbReference type="PANTHER" id="PTHR24166">
    <property type="entry name" value="ROLLING PEBBLES, ISOFORM B"/>
    <property type="match status" value="1"/>
</dbReference>
<evidence type="ECO:0000256" key="3">
    <source>
        <dbReference type="PROSITE-ProRule" id="PRU00023"/>
    </source>
</evidence>
<keyword evidence="6" id="KW-1185">Reference proteome</keyword>
<proteinExistence type="predicted"/>
<feature type="repeat" description="ANK" evidence="3">
    <location>
        <begin position="161"/>
        <end position="193"/>
    </location>
</feature>
<keyword evidence="4" id="KW-0732">Signal</keyword>
<organism evidence="5 6">
    <name type="scientific">Pseudoxanthomonas japonensis</name>
    <dbReference type="NCBI Taxonomy" id="69284"/>
    <lineage>
        <taxon>Bacteria</taxon>
        <taxon>Pseudomonadati</taxon>
        <taxon>Pseudomonadota</taxon>
        <taxon>Gammaproteobacteria</taxon>
        <taxon>Lysobacterales</taxon>
        <taxon>Lysobacteraceae</taxon>
        <taxon>Pseudoxanthomonas</taxon>
    </lineage>
</organism>
<gene>
    <name evidence="5" type="ORF">CSC78_05715</name>
</gene>
<protein>
    <recommendedName>
        <fullName evidence="7">Ankyrin repeat domain-containing protein</fullName>
    </recommendedName>
</protein>
<dbReference type="PANTHER" id="PTHR24166:SF48">
    <property type="entry name" value="PROTEIN VAPYRIN"/>
    <property type="match status" value="1"/>
</dbReference>
<accession>A0ABQ6ZJB8</accession>
<dbReference type="InterPro" id="IPR036770">
    <property type="entry name" value="Ankyrin_rpt-contain_sf"/>
</dbReference>
<evidence type="ECO:0000313" key="5">
    <source>
        <dbReference type="EMBL" id="KAF1726162.1"/>
    </source>
</evidence>
<dbReference type="PROSITE" id="PS50088">
    <property type="entry name" value="ANK_REPEAT"/>
    <property type="match status" value="2"/>
</dbReference>
<dbReference type="SUPFAM" id="SSF48403">
    <property type="entry name" value="Ankyrin repeat"/>
    <property type="match status" value="1"/>
</dbReference>
<keyword evidence="2 3" id="KW-0040">ANK repeat</keyword>
<dbReference type="InterPro" id="IPR050889">
    <property type="entry name" value="Dendritic_Spine_Reg/Scaffold"/>
</dbReference>
<keyword evidence="1" id="KW-0677">Repeat</keyword>